<dbReference type="PANTHER" id="PTHR32046:SF14">
    <property type="match status" value="1"/>
</dbReference>
<keyword evidence="1" id="KW-1133">Transmembrane helix</keyword>
<keyword evidence="1" id="KW-0812">Transmembrane</keyword>
<dbReference type="OrthoDB" id="6149586at2759"/>
<dbReference type="RefSeq" id="XP_022291291.1">
    <property type="nucleotide sequence ID" value="XM_022435583.1"/>
</dbReference>
<dbReference type="GeneID" id="111102721"/>
<dbReference type="SUPFAM" id="SSF49265">
    <property type="entry name" value="Fibronectin type III"/>
    <property type="match status" value="1"/>
</dbReference>
<accession>A0A8B8AJ89</accession>
<feature type="transmembrane region" description="Helical" evidence="1">
    <location>
        <begin position="16"/>
        <end position="35"/>
    </location>
</feature>
<proteinExistence type="predicted"/>
<sequence>MMENTFEFIFNSCFTFSIPVWVLLIGVILACWLLYWDKNFRLRIKGKPKCVATTHNSFTIAWEKPTFAVPSHYMVYVENIPEHEPWDCITTSDRACSLKIEYLPINTTFVVKVRACTDTEHGPVSDESSPITTRNLAYKMKDVSTLRSGTTDKLSVYDVPVHVERDEQLKIRTVMIGESPDEDQNQSFKCVLMVSTPHSGKTTLLQGIMNFIAGVSYSDDFRLGFGQELLNKNSDDQDWTTVYQFVEYEGGKVGMPLMFIDIPRTEGSTELEEHMEKISEQLTSVLKSEEQQLHCICFVAQANNFSLSNEQIEYFQSVEHLFESTSTTDMNCFLTFADSGPAYVKEYLKSRNIRLGTSYDVNCSAFYGKSKTFSLYWESTTTYFEEFFRRLETDQNTTSLRLKSKNITPERREEIKSDIAKLHPEVKEELNKLGEIKFQVKTYEENKDDIQLHGNFSFQIDEIVQKKIDLPAGKHVTNCLQCSFICHDDCAIPDDDGKKGCVAMNNGFCTVCINKCEWWFHKNIPFIYEYKCIHVTKSYQEMKSSYEQEKGVTLEFEEYLEYLTKDIKELLGLLHGKVKKITDCKNYLQRTQENPLVKSFDETIDDMINAEKNSKEHGFERRIEMYEELKEYSNMIRLRPN</sequence>
<dbReference type="InterPro" id="IPR003961">
    <property type="entry name" value="FN3_dom"/>
</dbReference>
<dbReference type="PANTHER" id="PTHR32046">
    <property type="entry name" value="G DOMAIN-CONTAINING PROTEIN"/>
    <property type="match status" value="1"/>
</dbReference>
<dbReference type="InterPro" id="IPR036116">
    <property type="entry name" value="FN3_sf"/>
</dbReference>
<gene>
    <name evidence="4" type="primary">LOC111102721</name>
</gene>
<organism evidence="3 4">
    <name type="scientific">Crassostrea virginica</name>
    <name type="common">Eastern oyster</name>
    <dbReference type="NCBI Taxonomy" id="6565"/>
    <lineage>
        <taxon>Eukaryota</taxon>
        <taxon>Metazoa</taxon>
        <taxon>Spiralia</taxon>
        <taxon>Lophotrochozoa</taxon>
        <taxon>Mollusca</taxon>
        <taxon>Bivalvia</taxon>
        <taxon>Autobranchia</taxon>
        <taxon>Pteriomorphia</taxon>
        <taxon>Ostreida</taxon>
        <taxon>Ostreoidea</taxon>
        <taxon>Ostreidae</taxon>
        <taxon>Crassostrea</taxon>
    </lineage>
</organism>
<protein>
    <submittedName>
        <fullName evidence="4">Uncharacterized protein LOC111102721 isoform X1</fullName>
    </submittedName>
</protein>
<dbReference type="Proteomes" id="UP000694844">
    <property type="component" value="Chromosome 7"/>
</dbReference>
<evidence type="ECO:0000256" key="1">
    <source>
        <dbReference type="SAM" id="Phobius"/>
    </source>
</evidence>
<evidence type="ECO:0000259" key="2">
    <source>
        <dbReference type="PROSITE" id="PS50853"/>
    </source>
</evidence>
<evidence type="ECO:0000313" key="4">
    <source>
        <dbReference type="RefSeq" id="XP_022291291.1"/>
    </source>
</evidence>
<dbReference type="PROSITE" id="PS50853">
    <property type="entry name" value="FN3"/>
    <property type="match status" value="1"/>
</dbReference>
<keyword evidence="3" id="KW-1185">Reference proteome</keyword>
<dbReference type="Gene3D" id="3.40.50.300">
    <property type="entry name" value="P-loop containing nucleotide triphosphate hydrolases"/>
    <property type="match status" value="1"/>
</dbReference>
<dbReference type="SUPFAM" id="SSF52540">
    <property type="entry name" value="P-loop containing nucleoside triphosphate hydrolases"/>
    <property type="match status" value="1"/>
</dbReference>
<name>A0A8B8AJ89_CRAVI</name>
<evidence type="ECO:0000313" key="3">
    <source>
        <dbReference type="Proteomes" id="UP000694844"/>
    </source>
</evidence>
<dbReference type="KEGG" id="cvn:111102721"/>
<reference evidence="4" key="1">
    <citation type="submission" date="2025-08" db="UniProtKB">
        <authorList>
            <consortium name="RefSeq"/>
        </authorList>
    </citation>
    <scope>IDENTIFICATION</scope>
    <source>
        <tissue evidence="4">Whole sample</tissue>
    </source>
</reference>
<dbReference type="CDD" id="cd00063">
    <property type="entry name" value="FN3"/>
    <property type="match status" value="1"/>
</dbReference>
<keyword evidence="1" id="KW-0472">Membrane</keyword>
<dbReference type="InterPro" id="IPR013783">
    <property type="entry name" value="Ig-like_fold"/>
</dbReference>
<dbReference type="AlphaFoldDB" id="A0A8B8AJ89"/>
<feature type="domain" description="Fibronectin type-III" evidence="2">
    <location>
        <begin position="44"/>
        <end position="136"/>
    </location>
</feature>
<dbReference type="Gene3D" id="2.60.40.10">
    <property type="entry name" value="Immunoglobulins"/>
    <property type="match status" value="1"/>
</dbReference>
<dbReference type="InterPro" id="IPR027417">
    <property type="entry name" value="P-loop_NTPase"/>
</dbReference>